<organism evidence="6 7">
    <name type="scientific">Phytophthora nicotianae P10297</name>
    <dbReference type="NCBI Taxonomy" id="1317064"/>
    <lineage>
        <taxon>Eukaryota</taxon>
        <taxon>Sar</taxon>
        <taxon>Stramenopiles</taxon>
        <taxon>Oomycota</taxon>
        <taxon>Peronosporomycetes</taxon>
        <taxon>Peronosporales</taxon>
        <taxon>Peronosporaceae</taxon>
        <taxon>Phytophthora</taxon>
    </lineage>
</organism>
<comment type="caution">
    <text evidence="6">The sequence shown here is derived from an EMBL/GenBank/DDBJ whole genome shotgun (WGS) entry which is preliminary data.</text>
</comment>
<keyword evidence="3" id="KW-0227">DNA damage</keyword>
<gene>
    <name evidence="6" type="ORF">F442_00975</name>
</gene>
<evidence type="ECO:0000256" key="2">
    <source>
        <dbReference type="ARBA" id="ARBA00010991"/>
    </source>
</evidence>
<dbReference type="PANTHER" id="PTHR10870">
    <property type="entry name" value="CELL CYCLE CHECKPOINT PROTEIN RAD1"/>
    <property type="match status" value="1"/>
</dbReference>
<dbReference type="InterPro" id="IPR003021">
    <property type="entry name" value="Rad1_Rec1_Rad17"/>
</dbReference>
<dbReference type="GO" id="GO:0006281">
    <property type="term" value="P:DNA repair"/>
    <property type="evidence" value="ECO:0007669"/>
    <property type="project" value="UniProtKB-KW"/>
</dbReference>
<evidence type="ECO:0000256" key="4">
    <source>
        <dbReference type="ARBA" id="ARBA00023204"/>
    </source>
</evidence>
<evidence type="ECO:0000313" key="7">
    <source>
        <dbReference type="Proteomes" id="UP000018948"/>
    </source>
</evidence>
<reference evidence="6 7" key="1">
    <citation type="submission" date="2013-11" db="EMBL/GenBank/DDBJ databases">
        <title>The Genome Sequence of Phytophthora parasitica P10297.</title>
        <authorList>
            <consortium name="The Broad Institute Genomics Platform"/>
            <person name="Russ C."/>
            <person name="Tyler B."/>
            <person name="Panabieres F."/>
            <person name="Shan W."/>
            <person name="Tripathy S."/>
            <person name="Grunwald N."/>
            <person name="Machado M."/>
            <person name="Johnson C.S."/>
            <person name="Walker B."/>
            <person name="Young S.K."/>
            <person name="Zeng Q."/>
            <person name="Gargeya S."/>
            <person name="Fitzgerald M."/>
            <person name="Haas B."/>
            <person name="Abouelleil A."/>
            <person name="Allen A.W."/>
            <person name="Alvarado L."/>
            <person name="Arachchi H.M."/>
            <person name="Berlin A.M."/>
            <person name="Chapman S.B."/>
            <person name="Gainer-Dewar J."/>
            <person name="Goldberg J."/>
            <person name="Griggs A."/>
            <person name="Gujja S."/>
            <person name="Hansen M."/>
            <person name="Howarth C."/>
            <person name="Imamovic A."/>
            <person name="Ireland A."/>
            <person name="Larimer J."/>
            <person name="McCowan C."/>
            <person name="Murphy C."/>
            <person name="Pearson M."/>
            <person name="Poon T.W."/>
            <person name="Priest M."/>
            <person name="Roberts A."/>
            <person name="Saif S."/>
            <person name="Shea T."/>
            <person name="Sisk P."/>
            <person name="Sykes S."/>
            <person name="Wortman J."/>
            <person name="Nusbaum C."/>
            <person name="Birren B."/>
        </authorList>
    </citation>
    <scope>NUCLEOTIDE SEQUENCE [LARGE SCALE GENOMIC DNA]</scope>
    <source>
        <strain evidence="6 7">P10297</strain>
    </source>
</reference>
<dbReference type="Gene3D" id="3.70.10.10">
    <property type="match status" value="1"/>
</dbReference>
<dbReference type="PANTHER" id="PTHR10870:SF0">
    <property type="entry name" value="CELL CYCLE CHECKPOINT PROTEIN RAD1"/>
    <property type="match status" value="1"/>
</dbReference>
<keyword evidence="5" id="KW-0539">Nucleus</keyword>
<comment type="similarity">
    <text evidence="2">Belongs to the rad1 family.</text>
</comment>
<evidence type="ECO:0000256" key="3">
    <source>
        <dbReference type="ARBA" id="ARBA00022763"/>
    </source>
</evidence>
<sequence>MPYSEALQDTPLYDTMSCFAWSSDEEAMVAASGSTSAAPLPTLTCTTESVKILVTLLSCLAHDRRGLLFTAHSKRKSLQIKTSIGRELFESYKFGATGPESTEEYEDEDDEDAVQLSFALNVNLLIECLSMFGPSALATTSLWMTYEPEDRSMKLLREGVDHQHQNKLNNDHEQRLLELRLLGVAMHRPTSEFRLKASWASSSIFHISNKKASA</sequence>
<name>W3A4U3_PHYNI</name>
<dbReference type="Pfam" id="PF02144">
    <property type="entry name" value="Rad1"/>
    <property type="match status" value="1"/>
</dbReference>
<dbReference type="GO" id="GO:0000077">
    <property type="term" value="P:DNA damage checkpoint signaling"/>
    <property type="evidence" value="ECO:0007669"/>
    <property type="project" value="InterPro"/>
</dbReference>
<dbReference type="EMBL" id="ANIY01000180">
    <property type="protein sequence ID" value="ETP54215.1"/>
    <property type="molecule type" value="Genomic_DNA"/>
</dbReference>
<dbReference type="Proteomes" id="UP000018948">
    <property type="component" value="Unassembled WGS sequence"/>
</dbReference>
<keyword evidence="4" id="KW-0234">DNA repair</keyword>
<evidence type="ECO:0000313" key="6">
    <source>
        <dbReference type="EMBL" id="ETP54215.1"/>
    </source>
</evidence>
<dbReference type="AlphaFoldDB" id="W3A4U3"/>
<protein>
    <submittedName>
        <fullName evidence="6">Uncharacterized protein</fullName>
    </submittedName>
</protein>
<proteinExistence type="inferred from homology"/>
<evidence type="ECO:0000256" key="5">
    <source>
        <dbReference type="ARBA" id="ARBA00023242"/>
    </source>
</evidence>
<evidence type="ECO:0000256" key="1">
    <source>
        <dbReference type="ARBA" id="ARBA00004123"/>
    </source>
</evidence>
<comment type="subcellular location">
    <subcellularLocation>
        <location evidence="1">Nucleus</location>
    </subcellularLocation>
</comment>
<dbReference type="GO" id="GO:0030896">
    <property type="term" value="C:checkpoint clamp complex"/>
    <property type="evidence" value="ECO:0007669"/>
    <property type="project" value="TreeGrafter"/>
</dbReference>
<accession>W3A4U3</accession>